<comment type="subcellular location">
    <subcellularLocation>
        <location evidence="2">Cytoplasm</location>
    </subcellularLocation>
    <subcellularLocation>
        <location evidence="1">Nucleus</location>
    </subcellularLocation>
</comment>
<evidence type="ECO:0000256" key="5">
    <source>
        <dbReference type="ARBA" id="ARBA00022490"/>
    </source>
</evidence>
<keyword evidence="6" id="KW-0539">Nucleus</keyword>
<feature type="region of interest" description="Disordered" evidence="8">
    <location>
        <begin position="122"/>
        <end position="157"/>
    </location>
</feature>
<dbReference type="Proteomes" id="UP000492821">
    <property type="component" value="Unassembled WGS sequence"/>
</dbReference>
<keyword evidence="9" id="KW-1185">Reference proteome</keyword>
<dbReference type="GO" id="GO:0034715">
    <property type="term" value="C:pICln-Sm protein complex"/>
    <property type="evidence" value="ECO:0007669"/>
    <property type="project" value="InterPro"/>
</dbReference>
<evidence type="ECO:0000313" key="9">
    <source>
        <dbReference type="Proteomes" id="UP000492821"/>
    </source>
</evidence>
<dbReference type="WBParaSite" id="Pan_g13016.t1">
    <property type="protein sequence ID" value="Pan_g13016.t1"/>
    <property type="gene ID" value="Pan_g13016"/>
</dbReference>
<feature type="region of interest" description="Disordered" evidence="8">
    <location>
        <begin position="200"/>
        <end position="225"/>
    </location>
</feature>
<dbReference type="GO" id="GO:0034709">
    <property type="term" value="C:methylosome"/>
    <property type="evidence" value="ECO:0007669"/>
    <property type="project" value="InterPro"/>
</dbReference>
<dbReference type="PANTHER" id="PTHR21399:SF0">
    <property type="entry name" value="METHYLOSOME SUBUNIT PICLN"/>
    <property type="match status" value="1"/>
</dbReference>
<comment type="function">
    <text evidence="7">Involved in both the assembly of spliceosomal snRNPs and the methylation of Sm proteins. Chaperone that regulates the assembly of spliceosomal U1, U2, U4 and U5 small nuclear ribonucleoproteins (snRNPs), the building blocks of the spliceosome, and thereby plays an important role in the splicing of cellular pre-mRNAs. Most spliceosomal snRNPs contain a common set of Sm proteins SNRPB, SNRPD1, SNRPD2, SNRPD3, SNRPE, SNRPF and SNRPG that assemble in a heptameric protein ring on the Sm site of the small nuclear RNA to form the core snRNP (Sm core). In the cytosol, the Sm proteins SNRPD1, SNRPD2, SNRPE, SNRPF and SNRPG are trapped in an inactive 6S pICln-Sm complex by the chaperone CLNS1A that controls the assembly of the core snRNP. Dissociation by the SMN complex of CLNS1A from the trapped Sm proteins and their transfer to an SMN-Sm complex triggers the assembly of core snRNPs and their transport to the nucleus.</text>
</comment>
<dbReference type="PRINTS" id="PR01348">
    <property type="entry name" value="ICLNCHANNEL"/>
</dbReference>
<protein>
    <recommendedName>
        <fullName evidence="4">Methylosome subunit pICln</fullName>
    </recommendedName>
</protein>
<evidence type="ECO:0000256" key="4">
    <source>
        <dbReference type="ARBA" id="ARBA00015653"/>
    </source>
</evidence>
<reference evidence="10" key="2">
    <citation type="submission" date="2020-10" db="UniProtKB">
        <authorList>
            <consortium name="WormBaseParasite"/>
        </authorList>
    </citation>
    <scope>IDENTIFICATION</scope>
</reference>
<keyword evidence="5" id="KW-0963">Cytoplasm</keyword>
<evidence type="ECO:0000256" key="2">
    <source>
        <dbReference type="ARBA" id="ARBA00004496"/>
    </source>
</evidence>
<evidence type="ECO:0000256" key="6">
    <source>
        <dbReference type="ARBA" id="ARBA00023242"/>
    </source>
</evidence>
<dbReference type="GO" id="GO:0005681">
    <property type="term" value="C:spliceosomal complex"/>
    <property type="evidence" value="ECO:0007669"/>
    <property type="project" value="TreeGrafter"/>
</dbReference>
<organism evidence="9 10">
    <name type="scientific">Panagrellus redivivus</name>
    <name type="common">Microworm</name>
    <dbReference type="NCBI Taxonomy" id="6233"/>
    <lineage>
        <taxon>Eukaryota</taxon>
        <taxon>Metazoa</taxon>
        <taxon>Ecdysozoa</taxon>
        <taxon>Nematoda</taxon>
        <taxon>Chromadorea</taxon>
        <taxon>Rhabditida</taxon>
        <taxon>Tylenchina</taxon>
        <taxon>Panagrolaimomorpha</taxon>
        <taxon>Panagrolaimoidea</taxon>
        <taxon>Panagrolaimidae</taxon>
        <taxon>Panagrellus</taxon>
    </lineage>
</organism>
<evidence type="ECO:0000256" key="8">
    <source>
        <dbReference type="SAM" id="MobiDB-lite"/>
    </source>
</evidence>
<accession>A0A7E4UUQ3</accession>
<name>A0A7E4UUQ3_PANRE</name>
<evidence type="ECO:0000256" key="7">
    <source>
        <dbReference type="ARBA" id="ARBA00045890"/>
    </source>
</evidence>
<proteinExistence type="inferred from homology"/>
<feature type="compositionally biased region" description="Low complexity" evidence="8">
    <location>
        <begin position="204"/>
        <end position="215"/>
    </location>
</feature>
<evidence type="ECO:0000313" key="10">
    <source>
        <dbReference type="WBParaSite" id="Pan_g13016.t1"/>
    </source>
</evidence>
<dbReference type="InterPro" id="IPR011993">
    <property type="entry name" value="PH-like_dom_sf"/>
</dbReference>
<dbReference type="GO" id="GO:0045292">
    <property type="term" value="P:mRNA cis splicing, via spliceosome"/>
    <property type="evidence" value="ECO:0007669"/>
    <property type="project" value="TreeGrafter"/>
</dbReference>
<sequence>MVSLQHLSAPVDQVFATQPNVVAFWESQNLQFGTLYLTAHTVTWINASNAGFVLPYPAIAVHAASGASEQFPDPALFLLVDVAKTDIQVAPTPTADDESDDDEVKTVSIRFVPQDATSISNLYGTMNRCQELNPDPKDELDSTDEEDEDDDDEHQEEAAHPAFQAFNGGGGDGGFGNQWYTAENVDNGVELNEEGLANLARMLGGTSSGNNANGAHQEDEPMDDA</sequence>
<dbReference type="InterPro" id="IPR003521">
    <property type="entry name" value="ICln"/>
</dbReference>
<dbReference type="GO" id="GO:0005886">
    <property type="term" value="C:plasma membrane"/>
    <property type="evidence" value="ECO:0007669"/>
    <property type="project" value="InterPro"/>
</dbReference>
<evidence type="ECO:0000256" key="1">
    <source>
        <dbReference type="ARBA" id="ARBA00004123"/>
    </source>
</evidence>
<dbReference type="GO" id="GO:0006821">
    <property type="term" value="P:chloride transport"/>
    <property type="evidence" value="ECO:0007669"/>
    <property type="project" value="InterPro"/>
</dbReference>
<dbReference type="Gene3D" id="2.30.29.30">
    <property type="entry name" value="Pleckstrin-homology domain (PH domain)/Phosphotyrosine-binding domain (PTB)"/>
    <property type="match status" value="1"/>
</dbReference>
<dbReference type="GO" id="GO:0006884">
    <property type="term" value="P:cell volume homeostasis"/>
    <property type="evidence" value="ECO:0007669"/>
    <property type="project" value="InterPro"/>
</dbReference>
<comment type="similarity">
    <text evidence="3">Belongs to the pICln (TC 1.A.47) family.</text>
</comment>
<dbReference type="GO" id="GO:0000387">
    <property type="term" value="P:spliceosomal snRNP assembly"/>
    <property type="evidence" value="ECO:0007669"/>
    <property type="project" value="InterPro"/>
</dbReference>
<dbReference type="PANTHER" id="PTHR21399">
    <property type="entry name" value="CHLORIDE CONDUCTANCE REGULATORY PROTEIN ICLN"/>
    <property type="match status" value="1"/>
</dbReference>
<dbReference type="GO" id="GO:0005829">
    <property type="term" value="C:cytosol"/>
    <property type="evidence" value="ECO:0007669"/>
    <property type="project" value="InterPro"/>
</dbReference>
<feature type="compositionally biased region" description="Acidic residues" evidence="8">
    <location>
        <begin position="141"/>
        <end position="155"/>
    </location>
</feature>
<dbReference type="Pfam" id="PF03517">
    <property type="entry name" value="Voldacs"/>
    <property type="match status" value="1"/>
</dbReference>
<reference evidence="9" key="1">
    <citation type="journal article" date="2013" name="Genetics">
        <title>The draft genome and transcriptome of Panagrellus redivivus are shaped by the harsh demands of a free-living lifestyle.</title>
        <authorList>
            <person name="Srinivasan J."/>
            <person name="Dillman A.R."/>
            <person name="Macchietto M.G."/>
            <person name="Heikkinen L."/>
            <person name="Lakso M."/>
            <person name="Fracchia K.M."/>
            <person name="Antoshechkin I."/>
            <person name="Mortazavi A."/>
            <person name="Wong G."/>
            <person name="Sternberg P.W."/>
        </authorList>
    </citation>
    <scope>NUCLEOTIDE SEQUENCE [LARGE SCALE GENOMIC DNA]</scope>
    <source>
        <strain evidence="9">MT8872</strain>
    </source>
</reference>
<evidence type="ECO:0000256" key="3">
    <source>
        <dbReference type="ARBA" id="ARBA00007054"/>
    </source>
</evidence>
<dbReference type="AlphaFoldDB" id="A0A7E4UUQ3"/>
<dbReference type="InterPro" id="IPR039924">
    <property type="entry name" value="ICln/Lot5/Saf5"/>
</dbReference>